<sequence>MSIVSGLHDGVTHTWTWHDDIHIDEVEMNYSEKGGNGTACLISSEQPAGTAGNMTGYHFIIRRM</sequence>
<dbReference type="AlphaFoldDB" id="A0A6J6I5J5"/>
<evidence type="ECO:0000313" key="1">
    <source>
        <dbReference type="EMBL" id="CAB4621711.1"/>
    </source>
</evidence>
<dbReference type="EMBL" id="CAFBMO010000027">
    <property type="protein sequence ID" value="CAB4906750.1"/>
    <property type="molecule type" value="Genomic_DNA"/>
</dbReference>
<organism evidence="1">
    <name type="scientific">freshwater metagenome</name>
    <dbReference type="NCBI Taxonomy" id="449393"/>
    <lineage>
        <taxon>unclassified sequences</taxon>
        <taxon>metagenomes</taxon>
        <taxon>ecological metagenomes</taxon>
    </lineage>
</organism>
<gene>
    <name evidence="1" type="ORF">UFOPK1908_00844</name>
    <name evidence="2" type="ORF">UFOPK2282_01366</name>
    <name evidence="3" type="ORF">UFOPK3576_00814</name>
</gene>
<evidence type="ECO:0000313" key="2">
    <source>
        <dbReference type="EMBL" id="CAB4676106.1"/>
    </source>
</evidence>
<dbReference type="EMBL" id="CAEZVB010000034">
    <property type="protein sequence ID" value="CAB4621711.1"/>
    <property type="molecule type" value="Genomic_DNA"/>
</dbReference>
<dbReference type="EMBL" id="CAEZWR010000204">
    <property type="protein sequence ID" value="CAB4676106.1"/>
    <property type="molecule type" value="Genomic_DNA"/>
</dbReference>
<protein>
    <submittedName>
        <fullName evidence="1">Unannotated protein</fullName>
    </submittedName>
</protein>
<evidence type="ECO:0000313" key="3">
    <source>
        <dbReference type="EMBL" id="CAB4906750.1"/>
    </source>
</evidence>
<proteinExistence type="predicted"/>
<reference evidence="1" key="1">
    <citation type="submission" date="2020-05" db="EMBL/GenBank/DDBJ databases">
        <authorList>
            <person name="Chiriac C."/>
            <person name="Salcher M."/>
            <person name="Ghai R."/>
            <person name="Kavagutti S V."/>
        </authorList>
    </citation>
    <scope>NUCLEOTIDE SEQUENCE</scope>
</reference>
<accession>A0A6J6I5J5</accession>
<name>A0A6J6I5J5_9ZZZZ</name>